<evidence type="ECO:0000313" key="2">
    <source>
        <dbReference type="EMBL" id="MBL0422759.1"/>
    </source>
</evidence>
<organism evidence="2 3">
    <name type="scientific">Ramlibacter aurantiacus</name>
    <dbReference type="NCBI Taxonomy" id="2801330"/>
    <lineage>
        <taxon>Bacteria</taxon>
        <taxon>Pseudomonadati</taxon>
        <taxon>Pseudomonadota</taxon>
        <taxon>Betaproteobacteria</taxon>
        <taxon>Burkholderiales</taxon>
        <taxon>Comamonadaceae</taxon>
        <taxon>Ramlibacter</taxon>
    </lineage>
</organism>
<dbReference type="AlphaFoldDB" id="A0A936ZYE7"/>
<protein>
    <submittedName>
        <fullName evidence="2">Nitrate/nitrite transporter NrtS</fullName>
    </submittedName>
</protein>
<proteinExistence type="predicted"/>
<keyword evidence="1" id="KW-0812">Transmembrane</keyword>
<keyword evidence="1" id="KW-0472">Membrane</keyword>
<evidence type="ECO:0000313" key="3">
    <source>
        <dbReference type="Proteomes" id="UP000613011"/>
    </source>
</evidence>
<comment type="caution">
    <text evidence="2">The sequence shown here is derived from an EMBL/GenBank/DDBJ whole genome shotgun (WGS) entry which is preliminary data.</text>
</comment>
<sequence length="92" mass="9849">METPLSTLPVRRLWRGGPDRSAALTALKVSAVVGTVLNLINQGGHVVAGGAVSWPHAVLNYLVPFCVSLYSGWRSQRRRAETLPAATASRPD</sequence>
<gene>
    <name evidence="2" type="primary">nrtS</name>
    <name evidence="2" type="ORF">JI739_20660</name>
</gene>
<feature type="transmembrane region" description="Helical" evidence="1">
    <location>
        <begin position="21"/>
        <end position="40"/>
    </location>
</feature>
<feature type="transmembrane region" description="Helical" evidence="1">
    <location>
        <begin position="52"/>
        <end position="73"/>
    </location>
</feature>
<evidence type="ECO:0000256" key="1">
    <source>
        <dbReference type="SAM" id="Phobius"/>
    </source>
</evidence>
<accession>A0A936ZYE7</accession>
<name>A0A936ZYE7_9BURK</name>
<dbReference type="NCBIfam" id="NF038050">
    <property type="entry name" value="NrtS"/>
    <property type="match status" value="1"/>
</dbReference>
<dbReference type="Proteomes" id="UP000613011">
    <property type="component" value="Unassembled WGS sequence"/>
</dbReference>
<dbReference type="EMBL" id="JAEQNA010000009">
    <property type="protein sequence ID" value="MBL0422759.1"/>
    <property type="molecule type" value="Genomic_DNA"/>
</dbReference>
<dbReference type="InterPro" id="IPR047700">
    <property type="entry name" value="NrtS-like"/>
</dbReference>
<keyword evidence="3" id="KW-1185">Reference proteome</keyword>
<dbReference type="RefSeq" id="WP_201685892.1">
    <property type="nucleotide sequence ID" value="NZ_JAEQNA010000009.1"/>
</dbReference>
<keyword evidence="1" id="KW-1133">Transmembrane helix</keyword>
<reference evidence="2" key="1">
    <citation type="submission" date="2021-01" db="EMBL/GenBank/DDBJ databases">
        <title>Ramlibacter sp. strain AW1 16S ribosomal RNA gene Genome sequencing and assembly.</title>
        <authorList>
            <person name="Kang M."/>
        </authorList>
    </citation>
    <scope>NUCLEOTIDE SEQUENCE</scope>
    <source>
        <strain evidence="2">AW1</strain>
    </source>
</reference>